<protein>
    <submittedName>
        <fullName evidence="3">Acyl-protein thioesterase</fullName>
    </submittedName>
</protein>
<dbReference type="InterPro" id="IPR003140">
    <property type="entry name" value="PLipase/COase/thioEstase"/>
</dbReference>
<dbReference type="Gene3D" id="3.40.50.1820">
    <property type="entry name" value="alpha/beta hydrolase"/>
    <property type="match status" value="1"/>
</dbReference>
<dbReference type="PANTHER" id="PTHR10655">
    <property type="entry name" value="LYSOPHOSPHOLIPASE-RELATED"/>
    <property type="match status" value="1"/>
</dbReference>
<dbReference type="Proteomes" id="UP000031575">
    <property type="component" value="Unassembled WGS sequence"/>
</dbReference>
<dbReference type="PANTHER" id="PTHR10655:SF63">
    <property type="entry name" value="PHOSPHOLIPASE_CARBOXYLESTERASE_THIOESTERASE DOMAIN-CONTAINING PROTEIN"/>
    <property type="match status" value="1"/>
</dbReference>
<dbReference type="EMBL" id="AWTV01000004">
    <property type="protein sequence ID" value="KIH94074.1"/>
    <property type="molecule type" value="Genomic_DNA"/>
</dbReference>
<dbReference type="GO" id="GO:0052689">
    <property type="term" value="F:carboxylic ester hydrolase activity"/>
    <property type="evidence" value="ECO:0007669"/>
    <property type="project" value="TreeGrafter"/>
</dbReference>
<dbReference type="GeneID" id="63679307"/>
<dbReference type="OrthoDB" id="2418081at2759"/>
<comment type="caution">
    <text evidence="3">The sequence shown here is derived from an EMBL/GenBank/DDBJ whole genome shotgun (WGS) entry which is preliminary data.</text>
</comment>
<dbReference type="HOGENOM" id="CLU_049413_2_0_1"/>
<feature type="domain" description="Phospholipase/carboxylesterase/thioesterase" evidence="2">
    <location>
        <begin position="33"/>
        <end position="271"/>
    </location>
</feature>
<proteinExistence type="inferred from homology"/>
<dbReference type="GO" id="GO:0005737">
    <property type="term" value="C:cytoplasm"/>
    <property type="evidence" value="ECO:0007669"/>
    <property type="project" value="TreeGrafter"/>
</dbReference>
<dbReference type="VEuPathDB" id="FungiDB:SPBR_06124"/>
<sequence>MQRRVYPQSHIASLLTSIVSNTPHSASMELPTVVREPSAPHTHTVVFLHGRGDTAKNFARTLGYSWGSDDKPLYGAFPSFRWVFPQAPVRRSANGYGIMHQWFDTWSSADFSEREEVQVPGLQEIVPAIRQLLAAEADKLGGRWDKVVLAGISMGGATSAHTMFNLAIPPPGRLGALMTFSSRCPYVGRPLAELRAILHLADVPDDAGVLCNTPMLLEHCTDDDLVPVGTGHALRDTMVRFGAQVTWKEYPDGGHWFNAPQGIDDAVAFLKAQLLGEGRDEAKAESAVN</sequence>
<reference evidence="3 4" key="1">
    <citation type="journal article" date="2014" name="BMC Genomics">
        <title>Comparative genomics of the major fungal agents of human and animal Sporotrichosis: Sporothrix schenckii and Sporothrix brasiliensis.</title>
        <authorList>
            <person name="Teixeira M.M."/>
            <person name="de Almeida L.G."/>
            <person name="Kubitschek-Barreira P."/>
            <person name="Alves F.L."/>
            <person name="Kioshima E.S."/>
            <person name="Abadio A.K."/>
            <person name="Fernandes L."/>
            <person name="Derengowski L.S."/>
            <person name="Ferreira K.S."/>
            <person name="Souza R.C."/>
            <person name="Ruiz J.C."/>
            <person name="de Andrade N.C."/>
            <person name="Paes H.C."/>
            <person name="Nicola A.M."/>
            <person name="Albuquerque P."/>
            <person name="Gerber A.L."/>
            <person name="Martins V.P."/>
            <person name="Peconick L.D."/>
            <person name="Neto A.V."/>
            <person name="Chaucanez C.B."/>
            <person name="Silva P.A."/>
            <person name="Cunha O.L."/>
            <person name="de Oliveira F.F."/>
            <person name="dos Santos T.C."/>
            <person name="Barros A.L."/>
            <person name="Soares M.A."/>
            <person name="de Oliveira L.M."/>
            <person name="Marini M.M."/>
            <person name="Villalobos-Duno H."/>
            <person name="Cunha M.M."/>
            <person name="de Hoog S."/>
            <person name="da Silveira J.F."/>
            <person name="Henrissat B."/>
            <person name="Nino-Vega G.A."/>
            <person name="Cisalpino P.S."/>
            <person name="Mora-Montes H.M."/>
            <person name="Almeida S.R."/>
            <person name="Stajich J.E."/>
            <person name="Lopes-Bezerra L.M."/>
            <person name="Vasconcelos A.T."/>
            <person name="Felipe M.S."/>
        </authorList>
    </citation>
    <scope>NUCLEOTIDE SEQUENCE [LARGE SCALE GENOMIC DNA]</scope>
    <source>
        <strain evidence="3 4">5110</strain>
    </source>
</reference>
<comment type="similarity">
    <text evidence="1">Belongs to the AB hydrolase superfamily. AB hydrolase 2 family.</text>
</comment>
<dbReference type="AlphaFoldDB" id="A0A0C2F584"/>
<name>A0A0C2F584_9PEZI</name>
<dbReference type="RefSeq" id="XP_040622084.1">
    <property type="nucleotide sequence ID" value="XM_040764386.1"/>
</dbReference>
<dbReference type="InterPro" id="IPR050565">
    <property type="entry name" value="LYPA1-2/EST-like"/>
</dbReference>
<evidence type="ECO:0000259" key="2">
    <source>
        <dbReference type="Pfam" id="PF02230"/>
    </source>
</evidence>
<evidence type="ECO:0000256" key="1">
    <source>
        <dbReference type="ARBA" id="ARBA00006499"/>
    </source>
</evidence>
<accession>A0A0C2F584</accession>
<dbReference type="SUPFAM" id="SSF53474">
    <property type="entry name" value="alpha/beta-Hydrolases"/>
    <property type="match status" value="1"/>
</dbReference>
<evidence type="ECO:0000313" key="4">
    <source>
        <dbReference type="Proteomes" id="UP000031575"/>
    </source>
</evidence>
<evidence type="ECO:0000313" key="3">
    <source>
        <dbReference type="EMBL" id="KIH94074.1"/>
    </source>
</evidence>
<gene>
    <name evidence="3" type="ORF">SPBR_06124</name>
</gene>
<dbReference type="GO" id="GO:0008474">
    <property type="term" value="F:palmitoyl-(protein) hydrolase activity"/>
    <property type="evidence" value="ECO:0007669"/>
    <property type="project" value="TreeGrafter"/>
</dbReference>
<dbReference type="Pfam" id="PF02230">
    <property type="entry name" value="Abhydrolase_2"/>
    <property type="match status" value="1"/>
</dbReference>
<dbReference type="InterPro" id="IPR029058">
    <property type="entry name" value="AB_hydrolase_fold"/>
</dbReference>
<organism evidence="3 4">
    <name type="scientific">Sporothrix brasiliensis 5110</name>
    <dbReference type="NCBI Taxonomy" id="1398154"/>
    <lineage>
        <taxon>Eukaryota</taxon>
        <taxon>Fungi</taxon>
        <taxon>Dikarya</taxon>
        <taxon>Ascomycota</taxon>
        <taxon>Pezizomycotina</taxon>
        <taxon>Sordariomycetes</taxon>
        <taxon>Sordariomycetidae</taxon>
        <taxon>Ophiostomatales</taxon>
        <taxon>Ophiostomataceae</taxon>
        <taxon>Sporothrix</taxon>
    </lineage>
</organism>
<keyword evidence="4" id="KW-1185">Reference proteome</keyword>